<dbReference type="Proteomes" id="UP000034316">
    <property type="component" value="Unassembled WGS sequence"/>
</dbReference>
<name>A0A0G0DIA3_9BACT</name>
<evidence type="ECO:0000313" key="3">
    <source>
        <dbReference type="Proteomes" id="UP000034316"/>
    </source>
</evidence>
<accession>A0A0G0DIA3</accession>
<gene>
    <name evidence="2" type="ORF">UR93_C0012G0009</name>
</gene>
<feature type="transmembrane region" description="Helical" evidence="1">
    <location>
        <begin position="12"/>
        <end position="31"/>
    </location>
</feature>
<evidence type="ECO:0000313" key="2">
    <source>
        <dbReference type="EMBL" id="KKP88531.1"/>
    </source>
</evidence>
<dbReference type="AlphaFoldDB" id="A0A0G0DIA3"/>
<dbReference type="STRING" id="1618333.UR93_C0012G0009"/>
<sequence>MKHKKGITLIEVLVTIGLTSTIVYLVVYSLINGLQSSEYNYNRFKISSSLDSALNDISKYLLLANNLPNSLIYDGEEYINDSDTLIINLPSIHSDGSVINSFFDSIIYDYNPNDNQVRQLVLPNSESYRNYKNNVILSDVSSVTFNQNLTSKGVVENINISIDSTSFGKNSDYSLSRSVRMRNQ</sequence>
<comment type="caution">
    <text evidence="2">The sequence shown here is derived from an EMBL/GenBank/DDBJ whole genome shotgun (WGS) entry which is preliminary data.</text>
</comment>
<evidence type="ECO:0008006" key="4">
    <source>
        <dbReference type="Google" id="ProtNLM"/>
    </source>
</evidence>
<protein>
    <recommendedName>
        <fullName evidence="4">Prepilin-type N-terminal cleavage/methylation domain-containing protein</fullName>
    </recommendedName>
</protein>
<keyword evidence="1" id="KW-0812">Transmembrane</keyword>
<organism evidence="2 3">
    <name type="scientific">Berkelbacteria bacterium GW2011_GWA2_35_9</name>
    <dbReference type="NCBI Taxonomy" id="1618333"/>
    <lineage>
        <taxon>Bacteria</taxon>
        <taxon>Candidatus Berkelbacteria</taxon>
    </lineage>
</organism>
<keyword evidence="1" id="KW-0472">Membrane</keyword>
<proteinExistence type="predicted"/>
<reference evidence="2 3" key="1">
    <citation type="journal article" date="2015" name="Nature">
        <title>rRNA introns, odd ribosomes, and small enigmatic genomes across a large radiation of phyla.</title>
        <authorList>
            <person name="Brown C.T."/>
            <person name="Hug L.A."/>
            <person name="Thomas B.C."/>
            <person name="Sharon I."/>
            <person name="Castelle C.J."/>
            <person name="Singh A."/>
            <person name="Wilkins M.J."/>
            <person name="Williams K.H."/>
            <person name="Banfield J.F."/>
        </authorList>
    </citation>
    <scope>NUCLEOTIDE SEQUENCE [LARGE SCALE GENOMIC DNA]</scope>
</reference>
<keyword evidence="1" id="KW-1133">Transmembrane helix</keyword>
<evidence type="ECO:0000256" key="1">
    <source>
        <dbReference type="SAM" id="Phobius"/>
    </source>
</evidence>
<dbReference type="EMBL" id="LBRB01000012">
    <property type="protein sequence ID" value="KKP88531.1"/>
    <property type="molecule type" value="Genomic_DNA"/>
</dbReference>